<dbReference type="AlphaFoldDB" id="A0A5B7GZS1"/>
<protein>
    <submittedName>
        <fullName evidence="1">Uncharacterized protein</fullName>
    </submittedName>
</protein>
<sequence>MEENALCYGICHHPHGWAGGDWPLRKSAGEPPCNLLLPVLLSGDTKDAKRKGNRVLCVTVKELVGIMD</sequence>
<comment type="caution">
    <text evidence="1">The sequence shown here is derived from an EMBL/GenBank/DDBJ whole genome shotgun (WGS) entry which is preliminary data.</text>
</comment>
<gene>
    <name evidence="1" type="ORF">E2C01_056663</name>
</gene>
<dbReference type="Proteomes" id="UP000324222">
    <property type="component" value="Unassembled WGS sequence"/>
</dbReference>
<proteinExistence type="predicted"/>
<evidence type="ECO:0000313" key="2">
    <source>
        <dbReference type="Proteomes" id="UP000324222"/>
    </source>
</evidence>
<keyword evidence="2" id="KW-1185">Reference proteome</keyword>
<accession>A0A5B7GZS1</accession>
<reference evidence="1 2" key="1">
    <citation type="submission" date="2019-05" db="EMBL/GenBank/DDBJ databases">
        <title>Another draft genome of Portunus trituberculatus and its Hox gene families provides insights of decapod evolution.</title>
        <authorList>
            <person name="Jeong J.-H."/>
            <person name="Song I."/>
            <person name="Kim S."/>
            <person name="Choi T."/>
            <person name="Kim D."/>
            <person name="Ryu S."/>
            <person name="Kim W."/>
        </authorList>
    </citation>
    <scope>NUCLEOTIDE SEQUENCE [LARGE SCALE GENOMIC DNA]</scope>
    <source>
        <tissue evidence="1">Muscle</tissue>
    </source>
</reference>
<name>A0A5B7GZS1_PORTR</name>
<evidence type="ECO:0000313" key="1">
    <source>
        <dbReference type="EMBL" id="MPC62577.1"/>
    </source>
</evidence>
<dbReference type="EMBL" id="VSRR010019827">
    <property type="protein sequence ID" value="MPC62577.1"/>
    <property type="molecule type" value="Genomic_DNA"/>
</dbReference>
<organism evidence="1 2">
    <name type="scientific">Portunus trituberculatus</name>
    <name type="common">Swimming crab</name>
    <name type="synonym">Neptunus trituberculatus</name>
    <dbReference type="NCBI Taxonomy" id="210409"/>
    <lineage>
        <taxon>Eukaryota</taxon>
        <taxon>Metazoa</taxon>
        <taxon>Ecdysozoa</taxon>
        <taxon>Arthropoda</taxon>
        <taxon>Crustacea</taxon>
        <taxon>Multicrustacea</taxon>
        <taxon>Malacostraca</taxon>
        <taxon>Eumalacostraca</taxon>
        <taxon>Eucarida</taxon>
        <taxon>Decapoda</taxon>
        <taxon>Pleocyemata</taxon>
        <taxon>Brachyura</taxon>
        <taxon>Eubrachyura</taxon>
        <taxon>Portunoidea</taxon>
        <taxon>Portunidae</taxon>
        <taxon>Portuninae</taxon>
        <taxon>Portunus</taxon>
    </lineage>
</organism>